<keyword evidence="3" id="KW-0238">DNA-binding</keyword>
<accession>A0ABN6MJC4</accession>
<evidence type="ECO:0000256" key="2">
    <source>
        <dbReference type="ARBA" id="ARBA00023082"/>
    </source>
</evidence>
<evidence type="ECO:0000256" key="1">
    <source>
        <dbReference type="ARBA" id="ARBA00023015"/>
    </source>
</evidence>
<dbReference type="Gene3D" id="1.10.1740.10">
    <property type="match status" value="1"/>
</dbReference>
<evidence type="ECO:0000256" key="5">
    <source>
        <dbReference type="SAM" id="Coils"/>
    </source>
</evidence>
<dbReference type="Pfam" id="PF04542">
    <property type="entry name" value="Sigma70_r2"/>
    <property type="match status" value="1"/>
</dbReference>
<dbReference type="Gene3D" id="1.10.10.10">
    <property type="entry name" value="Winged helix-like DNA-binding domain superfamily/Winged helix DNA-binding domain"/>
    <property type="match status" value="1"/>
</dbReference>
<dbReference type="SUPFAM" id="SSF88946">
    <property type="entry name" value="Sigma2 domain of RNA polymerase sigma factors"/>
    <property type="match status" value="1"/>
</dbReference>
<gene>
    <name evidence="7" type="ORF">AMOR_01270</name>
</gene>
<dbReference type="PANTHER" id="PTHR43133:SF8">
    <property type="entry name" value="RNA POLYMERASE SIGMA FACTOR HI_1459-RELATED"/>
    <property type="match status" value="1"/>
</dbReference>
<dbReference type="InterPro" id="IPR039425">
    <property type="entry name" value="RNA_pol_sigma-70-like"/>
</dbReference>
<keyword evidence="5" id="KW-0175">Coiled coil</keyword>
<dbReference type="InterPro" id="IPR036388">
    <property type="entry name" value="WH-like_DNA-bd_sf"/>
</dbReference>
<dbReference type="NCBIfam" id="TIGR02937">
    <property type="entry name" value="sigma70-ECF"/>
    <property type="match status" value="1"/>
</dbReference>
<evidence type="ECO:0000313" key="7">
    <source>
        <dbReference type="EMBL" id="BDG01131.1"/>
    </source>
</evidence>
<organism evidence="7 8">
    <name type="scientific">Anaeromyxobacter oryzae</name>
    <dbReference type="NCBI Taxonomy" id="2918170"/>
    <lineage>
        <taxon>Bacteria</taxon>
        <taxon>Pseudomonadati</taxon>
        <taxon>Myxococcota</taxon>
        <taxon>Myxococcia</taxon>
        <taxon>Myxococcales</taxon>
        <taxon>Cystobacterineae</taxon>
        <taxon>Anaeromyxobacteraceae</taxon>
        <taxon>Anaeromyxobacter</taxon>
    </lineage>
</organism>
<dbReference type="InterPro" id="IPR007627">
    <property type="entry name" value="RNA_pol_sigma70_r2"/>
</dbReference>
<dbReference type="Proteomes" id="UP001162891">
    <property type="component" value="Chromosome"/>
</dbReference>
<protein>
    <recommendedName>
        <fullName evidence="6">RNA polymerase sigma-70 region 2 domain-containing protein</fullName>
    </recommendedName>
</protein>
<keyword evidence="4" id="KW-0804">Transcription</keyword>
<dbReference type="InterPro" id="IPR014284">
    <property type="entry name" value="RNA_pol_sigma-70_dom"/>
</dbReference>
<proteinExistence type="predicted"/>
<evidence type="ECO:0000256" key="4">
    <source>
        <dbReference type="ARBA" id="ARBA00023163"/>
    </source>
</evidence>
<name>A0ABN6MJC4_9BACT</name>
<keyword evidence="1" id="KW-0805">Transcription regulation</keyword>
<dbReference type="InterPro" id="IPR013325">
    <property type="entry name" value="RNA_pol_sigma_r2"/>
</dbReference>
<evidence type="ECO:0000313" key="8">
    <source>
        <dbReference type="Proteomes" id="UP001162891"/>
    </source>
</evidence>
<dbReference type="PANTHER" id="PTHR43133">
    <property type="entry name" value="RNA POLYMERASE ECF-TYPE SIGMA FACTO"/>
    <property type="match status" value="1"/>
</dbReference>
<sequence length="194" mass="21766">MQPVEARIRAALAVADHRAAASEVIRGYGPRVLGYLHRVLGDSDDASDAFSLFAEQVWRGIPGFEQRSSAKTWAFKAAWSAAMKVRDDAWRRLGRRLDSSEASRLADEVRTHTAVRLERQRAELEALKAELSMQDQTLLVLRVDQQLSWDEVADVLSSGGAPVDPATLRKRYERIKARLAELVRARRSDDDLPS</sequence>
<feature type="domain" description="RNA polymerase sigma-70 region 2" evidence="6">
    <location>
        <begin position="25"/>
        <end position="91"/>
    </location>
</feature>
<evidence type="ECO:0000256" key="3">
    <source>
        <dbReference type="ARBA" id="ARBA00023125"/>
    </source>
</evidence>
<keyword evidence="8" id="KW-1185">Reference proteome</keyword>
<dbReference type="RefSeq" id="WP_248357529.1">
    <property type="nucleotide sequence ID" value="NZ_AP025591.1"/>
</dbReference>
<evidence type="ECO:0000259" key="6">
    <source>
        <dbReference type="Pfam" id="PF04542"/>
    </source>
</evidence>
<keyword evidence="2" id="KW-0731">Sigma factor</keyword>
<feature type="coiled-coil region" evidence="5">
    <location>
        <begin position="110"/>
        <end position="137"/>
    </location>
</feature>
<reference evidence="8" key="1">
    <citation type="journal article" date="2022" name="Int. J. Syst. Evol. Microbiol.">
        <title>Anaeromyxobacter oryzae sp. nov., Anaeromyxobacter diazotrophicus sp. nov. and Anaeromyxobacter paludicola sp. nov., isolated from paddy soils.</title>
        <authorList>
            <person name="Itoh H."/>
            <person name="Xu Z."/>
            <person name="Mise K."/>
            <person name="Masuda Y."/>
            <person name="Ushijima N."/>
            <person name="Hayakawa C."/>
            <person name="Shiratori Y."/>
            <person name="Senoo K."/>
        </authorList>
    </citation>
    <scope>NUCLEOTIDE SEQUENCE [LARGE SCALE GENOMIC DNA]</scope>
    <source>
        <strain evidence="8">Red232</strain>
    </source>
</reference>
<dbReference type="EMBL" id="AP025591">
    <property type="protein sequence ID" value="BDG01131.1"/>
    <property type="molecule type" value="Genomic_DNA"/>
</dbReference>